<feature type="region of interest" description="Disordered" evidence="1">
    <location>
        <begin position="1095"/>
        <end position="1122"/>
    </location>
</feature>
<dbReference type="EMBL" id="JAFEUZ010000028">
    <property type="protein sequence ID" value="KAG5474425.1"/>
    <property type="molecule type" value="Genomic_DNA"/>
</dbReference>
<reference evidence="2 3" key="1">
    <citation type="submission" date="2021-03" db="EMBL/GenBank/DDBJ databases">
        <title>Leishmania (Mundinia) martiniquensis Genome sequencing and assembly.</title>
        <authorList>
            <person name="Almutairi H."/>
            <person name="Gatherer D."/>
        </authorList>
    </citation>
    <scope>NUCLEOTIDE SEQUENCE [LARGE SCALE GENOMIC DNA]</scope>
    <source>
        <strain evidence="2">LSCM1</strain>
    </source>
</reference>
<evidence type="ECO:0000313" key="3">
    <source>
        <dbReference type="Proteomes" id="UP000673552"/>
    </source>
</evidence>
<keyword evidence="3" id="KW-1185">Reference proteome</keyword>
<name>A0A836KKY5_9TRYP</name>
<feature type="region of interest" description="Disordered" evidence="1">
    <location>
        <begin position="1905"/>
        <end position="1926"/>
    </location>
</feature>
<comment type="caution">
    <text evidence="2">The sequence shown here is derived from an EMBL/GenBank/DDBJ whole genome shotgun (WGS) entry which is preliminary data.</text>
</comment>
<dbReference type="RefSeq" id="XP_067177367.1">
    <property type="nucleotide sequence ID" value="XM_067320757.1"/>
</dbReference>
<feature type="region of interest" description="Disordered" evidence="1">
    <location>
        <begin position="1311"/>
        <end position="1340"/>
    </location>
</feature>
<feature type="region of interest" description="Disordered" evidence="1">
    <location>
        <begin position="579"/>
        <end position="607"/>
    </location>
</feature>
<dbReference type="GeneID" id="92513269"/>
<evidence type="ECO:0000313" key="2">
    <source>
        <dbReference type="EMBL" id="KAG5474425.1"/>
    </source>
</evidence>
<sequence>MQSVPAPPAAPTRALYTNAGEPDCAALRRLVASHHTFRANYKTLQKSDRVAVAFEGLCAEAVARSQLIERLALVLGSARPAAIPVRLLLTGSSDKVAAADPVVKAAVATEPLPAKALAVLEVPLSVVDWLREPIMVPELGEEALMESVHEVLSLLHADKNHASGFDAASGASPAPLYERTTCEAMKVWYDAWGRGQHSLDAATGPPESSHSLETRPLTASMTLWHRRQCALHSVLRSHFTEGGRPSVAGARRVRPAGCESGNTRDVLPIECGSTASMGTSRSLAEPNWHAALHPGRVVEETTRELLPYLVELLQTLSIFKAAREEATMQAEYYALLESATAAPSGSVADAATTAQGTYSNLSLVARRTRASPSVEPHPQPVHCDGSDQYFRDGCSADEELCTAAEGYLRSISKVDEVISHSDQSPSESEGATPLYSAAVLDMLMGVLLRCLLVCLPALSANDRGRVLKQLTAPWLTEAPVASARAACWSTLFGIADLLSKAHAPVRQGRIAAIPCAMVGPRGGGNANSALSLTADHSAALRINEVVRDLRSLCWPTVLDRQSSIVQHVLCLPPAIPAASPSISSSPASAPGQQQRRRPSTVALHGGTAHGVSASSAAAAHLSRSPRPRAPEWSDVVAVARGSERRQRLGYELLVLFFSALECGQALAATGPVTDTAAAAAAEERSLLSRRSAGRCPVSTACIYTLDVDRFMNERMRCFSPVGGLLPLLRTHSFSVTGRGAPPSGTRAALTQLLAEQAVHPYGLSRLVLALLGTFLLERWSTMRPQRARLLVEALQRAVAAPAALTLRSLLLGPHPGTRAGSLATPSSALQSAARCSEWRAVASVMSVFTTRATPSFWGTMWDCVSSELKSLPLQMREKRAAHASAGDVQGGDAAARGERGGTNGGQHAFCQQLEELASMCAWLVVMAPSAFDARVTGAGAATSASAKAPALGYRERVKLAFAHCVKSLLAVWTQTGASADAAERLLLLFPKHASTVMTPVEIASLQTDNVGAVAEVAQDANTLPPTQEESVKGEVVELLMEMLEAAQTHVWTRALRGAVEVWIAKTIYIQAHSKGVIQAVPLPTAAEASASALDEMPAAAAPSPAAGDDHLTGEATENGGTDALTLTASRDVDSVLLAWWRSIAEEDIGLPSTRIPLVQVYRVLLRIVATRGALAPSHPFQAKAHEEGAFASAQSSALAGTEMDASTGGSDGKPRMGLPDNTPAGAATSDALFSAAEVVVIVRVLSSIAARTFSTATLGSMMKRSCRWDAHGRASAAGSTESAVGGEATSRSGETIIDVLHRAAACATAVTAPNSAPSKDQSVSGGPIGSGEDGKDTPHTAGVEEEAVDQDRGGAAVLSAQKAVQRIEKALLISLKAHSGALPAATVMEATWLGLLPLSALQRLLGQQEWSTTIADQPDATPRGHSPSASVGVRPAKPTDLRAGTAALPPSHLPGTAAASPDPALHLDGSLRESPSLWLRQLHDAVVASSHTREVGICLVSSMYSFLAAPQKGGCIDPPLCGVTPRVRVRTAGNGDSASCDDTSVAVPSCASSSANGADALSRLRGFLTRLRTSCAEAVVLLHQASRQGSDFTALPAKGGAIADGGANAKDTGASRAGVVASASAAAAEADRDDGDDVDVGVSRSATLHDGHGRRFCHVLVVTSELHERLLPYTEASTFAAAGLHLTEQGAAEHTLPNMRIGKDERVRRQLWLLYRSLLDAVAYFVPYGEHGNAVEVMQMLAVITRRMPWQQCAPERLVHALPIDKDGHLRDNSSGWAGVEAAPPTKHGQGILAAAPSAPLSTLGDGSDEGAMSGPLLHCFREQVARLMPYVDAEVLRCTKMRSPVLLRLALIGAAKSSVEYVLRSTPLASRRSTLRCEEASAVTAGGTRSGVAFEPSSARTTAKMSAVEAASPSTTKEAASDPLERSTRPLWSQVPLASLMHRLAMDRLMMSRHALHLCTLVTNAPEFSLLLLPLSHWLRDAQARISWDMLEVVFKAMAVAAANLQRHNQAEMLLRDAYLPPPSPSASPRSDQAPSGAASSADRASLAASADRSRRSLGDGDAPRRGELVLPRPLSGGSSLRVGEVRYPLGGNGAAPAPFFRSAGGLTTMWNAPSQLRHTWGDLARRLLREEDDVALRDSSLWVSALYCGAMVNCAGTQVFAQLLACLVFGATTPEASTPAATTRIATLDVVGWSLVLESCGTALDQRYRQSYQALLRDEFAAFLKRAAASAQGGEGVALAPSTSSSSPSTVPSVSTAELWRGVLDDELPLAGAWRCGLLEAIPQLFVEDAKFWGLVKCCVESWCALIELEPVERAGEMPSAQRKSTSAARRSWVTQLHQSFNWAAQCAGQPSLVFTDTWTTMTADAGTHAATEWMKMQLESLGTSAASETQSTEVPASAFPPSGE</sequence>
<feature type="compositionally biased region" description="Low complexity" evidence="1">
    <location>
        <begin position="2028"/>
        <end position="2052"/>
    </location>
</feature>
<evidence type="ECO:0000256" key="1">
    <source>
        <dbReference type="SAM" id="MobiDB-lite"/>
    </source>
</evidence>
<feature type="region of interest" description="Disordered" evidence="1">
    <location>
        <begin position="1191"/>
        <end position="1214"/>
    </location>
</feature>
<feature type="compositionally biased region" description="Polar residues" evidence="1">
    <location>
        <begin position="1313"/>
        <end position="1324"/>
    </location>
</feature>
<feature type="compositionally biased region" description="Basic and acidic residues" evidence="1">
    <location>
        <begin position="2053"/>
        <end position="2069"/>
    </location>
</feature>
<dbReference type="KEGG" id="lmat:92513269"/>
<proteinExistence type="predicted"/>
<accession>A0A836KKY5</accession>
<dbReference type="OrthoDB" id="246739at2759"/>
<organism evidence="2 3">
    <name type="scientific">Leishmania martiniquensis</name>
    <dbReference type="NCBI Taxonomy" id="1580590"/>
    <lineage>
        <taxon>Eukaryota</taxon>
        <taxon>Discoba</taxon>
        <taxon>Euglenozoa</taxon>
        <taxon>Kinetoplastea</taxon>
        <taxon>Metakinetoplastina</taxon>
        <taxon>Trypanosomatida</taxon>
        <taxon>Trypanosomatidae</taxon>
        <taxon>Leishmaniinae</taxon>
        <taxon>Leishmania</taxon>
    </lineage>
</organism>
<feature type="region of interest" description="Disordered" evidence="1">
    <location>
        <begin position="882"/>
        <end position="901"/>
    </location>
</feature>
<feature type="compositionally biased region" description="Polar residues" evidence="1">
    <location>
        <begin position="2384"/>
        <end position="2397"/>
    </location>
</feature>
<feature type="region of interest" description="Disordered" evidence="1">
    <location>
        <begin position="2384"/>
        <end position="2407"/>
    </location>
</feature>
<feature type="compositionally biased region" description="Low complexity" evidence="1">
    <location>
        <begin position="579"/>
        <end position="590"/>
    </location>
</feature>
<protein>
    <submittedName>
        <fullName evidence="2">Uncharacterized protein</fullName>
    </submittedName>
</protein>
<feature type="region of interest" description="Disordered" evidence="1">
    <location>
        <begin position="1414"/>
        <end position="1463"/>
    </location>
</feature>
<feature type="compositionally biased region" description="Low complexity" evidence="1">
    <location>
        <begin position="1097"/>
        <end position="1106"/>
    </location>
</feature>
<gene>
    <name evidence="2" type="ORF">LSCM1_03207</name>
</gene>
<dbReference type="Proteomes" id="UP000673552">
    <property type="component" value="Chromosome 28"/>
</dbReference>
<feature type="region of interest" description="Disordered" evidence="1">
    <location>
        <begin position="2019"/>
        <end position="2074"/>
    </location>
</feature>